<gene>
    <name evidence="1" type="ORF">DKK79_13350</name>
</gene>
<keyword evidence="1" id="KW-0547">Nucleotide-binding</keyword>
<dbReference type="InterPro" id="IPR027417">
    <property type="entry name" value="P-loop_NTPase"/>
</dbReference>
<dbReference type="AlphaFoldDB" id="A0A2V4DTM3"/>
<reference evidence="1 2" key="1">
    <citation type="submission" date="2018-05" db="EMBL/GenBank/DDBJ databases">
        <title>Reference genomes for bee gut microbiota database.</title>
        <authorList>
            <person name="Ellegaard K.M."/>
        </authorList>
    </citation>
    <scope>NUCLEOTIDE SEQUENCE [LARGE SCALE GENOMIC DNA]</scope>
    <source>
        <strain evidence="1 2">ESL0177</strain>
    </source>
</reference>
<dbReference type="RefSeq" id="WP_110424501.1">
    <property type="nucleotide sequence ID" value="NZ_QGLP01000010.1"/>
</dbReference>
<protein>
    <submittedName>
        <fullName evidence="1">ATP-binding protein</fullName>
    </submittedName>
</protein>
<dbReference type="PRINTS" id="PR01100">
    <property type="entry name" value="SHIKIMTKNASE"/>
</dbReference>
<dbReference type="GO" id="GO:0005524">
    <property type="term" value="F:ATP binding"/>
    <property type="evidence" value="ECO:0007669"/>
    <property type="project" value="UniProtKB-KW"/>
</dbReference>
<proteinExistence type="predicted"/>
<keyword evidence="1" id="KW-0067">ATP-binding</keyword>
<dbReference type="SUPFAM" id="SSF52540">
    <property type="entry name" value="P-loop containing nucleoside triphosphate hydrolases"/>
    <property type="match status" value="1"/>
</dbReference>
<name>A0A2V4DTM3_9GAMM</name>
<comment type="caution">
    <text evidence="1">The sequence shown here is derived from an EMBL/GenBank/DDBJ whole genome shotgun (WGS) entry which is preliminary data.</text>
</comment>
<evidence type="ECO:0000313" key="1">
    <source>
        <dbReference type="EMBL" id="PXZ02457.1"/>
    </source>
</evidence>
<accession>A0A2V4DTM3</accession>
<dbReference type="Pfam" id="PF13671">
    <property type="entry name" value="AAA_33"/>
    <property type="match status" value="1"/>
</dbReference>
<dbReference type="Proteomes" id="UP000247483">
    <property type="component" value="Unassembled WGS sequence"/>
</dbReference>
<organism evidence="1 2">
    <name type="scientific">Gilliamella apicola</name>
    <dbReference type="NCBI Taxonomy" id="1196095"/>
    <lineage>
        <taxon>Bacteria</taxon>
        <taxon>Pseudomonadati</taxon>
        <taxon>Pseudomonadota</taxon>
        <taxon>Gammaproteobacteria</taxon>
        <taxon>Orbales</taxon>
        <taxon>Orbaceae</taxon>
        <taxon>Gilliamella</taxon>
    </lineage>
</organism>
<dbReference type="EMBL" id="QGLP01000010">
    <property type="protein sequence ID" value="PXZ02457.1"/>
    <property type="molecule type" value="Genomic_DNA"/>
</dbReference>
<dbReference type="Gene3D" id="3.40.50.300">
    <property type="entry name" value="P-loop containing nucleotide triphosphate hydrolases"/>
    <property type="match status" value="1"/>
</dbReference>
<evidence type="ECO:0000313" key="2">
    <source>
        <dbReference type="Proteomes" id="UP000247483"/>
    </source>
</evidence>
<sequence>MEKNVNTKAIFLIGAAGSGKSTVGKFLASKLHYCYLDKDIVANRFTGELLISKGYEPTARDGCEYYKNQIMELEYQTLLHIASENLKLNNSVVLDAPFLSYFSDKDYIAKMNQKFGFNQSDIYVLDVFVPPAILKQRIIERDNPRDTWKLENWEKFIADTNQKRCLWQGVKYIKFDNSAAEIAESFLLDSFTDK</sequence>